<dbReference type="Gene3D" id="4.10.240.10">
    <property type="entry name" value="Zn(2)-C6 fungal-type DNA-binding domain"/>
    <property type="match status" value="1"/>
</dbReference>
<feature type="domain" description="Zn(2)-C6 fungal-type" evidence="5">
    <location>
        <begin position="61"/>
        <end position="90"/>
    </location>
</feature>
<dbReference type="GO" id="GO:0008270">
    <property type="term" value="F:zinc ion binding"/>
    <property type="evidence" value="ECO:0007669"/>
    <property type="project" value="InterPro"/>
</dbReference>
<dbReference type="Pfam" id="PF00172">
    <property type="entry name" value="Zn_clus"/>
    <property type="match status" value="1"/>
</dbReference>
<feature type="region of interest" description="Disordered" evidence="4">
    <location>
        <begin position="712"/>
        <end position="763"/>
    </location>
</feature>
<evidence type="ECO:0000259" key="5">
    <source>
        <dbReference type="PROSITE" id="PS50048"/>
    </source>
</evidence>
<dbReference type="CDD" id="cd12148">
    <property type="entry name" value="fungal_TF_MHR"/>
    <property type="match status" value="1"/>
</dbReference>
<dbReference type="GO" id="GO:0000981">
    <property type="term" value="F:DNA-binding transcription factor activity, RNA polymerase II-specific"/>
    <property type="evidence" value="ECO:0007669"/>
    <property type="project" value="InterPro"/>
</dbReference>
<evidence type="ECO:0000256" key="1">
    <source>
        <dbReference type="ARBA" id="ARBA00004123"/>
    </source>
</evidence>
<dbReference type="AlphaFoldDB" id="A0AA38NT13"/>
<keyword evidence="3" id="KW-0539">Nucleus</keyword>
<feature type="region of interest" description="Disordered" evidence="4">
    <location>
        <begin position="204"/>
        <end position="237"/>
    </location>
</feature>
<gene>
    <name evidence="6" type="ORF">GGU10DRAFT_281810</name>
</gene>
<sequence length="914" mass="100430">MPEDTPSSSSSSMVNNPRSKAPKPSQTSGVVRGRTSPAPGSGADSSSADTRPQKRARKAINCEPCRNSKLKCDRNRPCSSCVLRGTSAMCYQDGKGPDGDSYVRGDDHHYARIDPAAEIARLRHSITMLESYVFPHQRAAASHTPASTHRRSDNIVPKKEPVDPDVNDKSSQSGATMAPGMLGSKVQGGLYAGPTSAALHLLSNEGSRGSEDGTSSRQPSQERLSNPAPDIVDDPSSNDFPALTLEYDRDLINLLPAVEVIDGLITYYFEYCNWIYRHVNQAAFSHNWERFKNGDTSDRIILALACAIMAIATHYLPSQHALLETLSDTHEQLGQKLFEVSTQALHRKQQETKSYTLDLVELLLIRTHYLNMLKNDSEEIWHIRGELVTIGTAMGLHRDPGKWRMHRDVAERRRWAWWHIILLERWQAFMFGRPLSIASHHFDTSLPSYCDPAVDKTGRLYLPNIALFRLAFILGDIMDDAVSVRPVPYESVQANDRALRQWIDNLPSELNLDEYKVARNLASPNANLRRLGVQSVIIRTSYYHIRFTLHRPYASAGISQPSSSPPAPTKSNADNKHSQSLEIAVGAASELITMVGQSRPDFLANSSLAVPGHMNWGPFHVFSAAMFFSFQLIANPDQPGASLFRASIKKAMHTLETCQGISVADKAHDILFALAPLYSVDFHLQTKEQREKDRARILGVVRNLAFPYHDSHDPRRFVDSSPASNASGRHIANGSPMGSSSVSPPLTVVPASRPHSNLQGQDSNMHAHAGYELSLHTHAVLSSMRTSSTSMYTHPGGVSNGPIQQSSGGGQHPSSPLSQSQMSPTVANSHTQSMASMPSSASPNSYQPYIAAAQQHMYSGSSRYPHYPHPGDDTSMWGAAVGFGQGEWSQFIDGFRPPPSGSSNVVAHHRQLQG</sequence>
<protein>
    <submittedName>
        <fullName evidence="6">Fungal-specific transcription factor domain-containing protein</fullName>
    </submittedName>
</protein>
<feature type="compositionally biased region" description="Polar residues" evidence="4">
    <location>
        <begin position="754"/>
        <end position="763"/>
    </location>
</feature>
<feature type="compositionally biased region" description="Low complexity" evidence="4">
    <location>
        <begin position="800"/>
        <end position="824"/>
    </location>
</feature>
<accession>A0AA38NT13</accession>
<feature type="compositionally biased region" description="Low complexity" evidence="4">
    <location>
        <begin position="734"/>
        <end position="752"/>
    </location>
</feature>
<name>A0AA38NT13_9AGAR</name>
<feature type="region of interest" description="Disordered" evidence="4">
    <location>
        <begin position="1"/>
        <end position="58"/>
    </location>
</feature>
<dbReference type="SMART" id="SM00906">
    <property type="entry name" value="Fungal_trans"/>
    <property type="match status" value="1"/>
</dbReference>
<dbReference type="InterPro" id="IPR050613">
    <property type="entry name" value="Sec_Metabolite_Reg"/>
</dbReference>
<keyword evidence="7" id="KW-1185">Reference proteome</keyword>
<dbReference type="InterPro" id="IPR036864">
    <property type="entry name" value="Zn2-C6_fun-type_DNA-bd_sf"/>
</dbReference>
<feature type="compositionally biased region" description="Low complexity" evidence="4">
    <location>
        <begin position="36"/>
        <end position="49"/>
    </location>
</feature>
<dbReference type="Proteomes" id="UP001163798">
    <property type="component" value="Unassembled WGS sequence"/>
</dbReference>
<dbReference type="SUPFAM" id="SSF57701">
    <property type="entry name" value="Zn2/Cys6 DNA-binding domain"/>
    <property type="match status" value="1"/>
</dbReference>
<comment type="caution">
    <text evidence="6">The sequence shown here is derived from an EMBL/GenBank/DDBJ whole genome shotgun (WGS) entry which is preliminary data.</text>
</comment>
<reference evidence="6" key="1">
    <citation type="submission" date="2022-08" db="EMBL/GenBank/DDBJ databases">
        <authorList>
            <consortium name="DOE Joint Genome Institute"/>
            <person name="Min B."/>
            <person name="Riley R."/>
            <person name="Sierra-Patev S."/>
            <person name="Naranjo-Ortiz M."/>
            <person name="Looney B."/>
            <person name="Konkel Z."/>
            <person name="Slot J.C."/>
            <person name="Sakamoto Y."/>
            <person name="Steenwyk J.L."/>
            <person name="Rokas A."/>
            <person name="Carro J."/>
            <person name="Camarero S."/>
            <person name="Ferreira P."/>
            <person name="Molpeceres G."/>
            <person name="Ruiz-Duenas F.J."/>
            <person name="Serrano A."/>
            <person name="Henrissat B."/>
            <person name="Drula E."/>
            <person name="Hughes K.W."/>
            <person name="Mata J.L."/>
            <person name="Ishikawa N.K."/>
            <person name="Vargas-Isla R."/>
            <person name="Ushijima S."/>
            <person name="Smith C.A."/>
            <person name="Ahrendt S."/>
            <person name="Andreopoulos W."/>
            <person name="He G."/>
            <person name="Labutti K."/>
            <person name="Lipzen A."/>
            <person name="Ng V."/>
            <person name="Sandor L."/>
            <person name="Barry K."/>
            <person name="Martinez A.T."/>
            <person name="Xiao Y."/>
            <person name="Gibbons J.G."/>
            <person name="Terashima K."/>
            <person name="Hibbett D.S."/>
            <person name="Grigoriev I.V."/>
        </authorList>
    </citation>
    <scope>NUCLEOTIDE SEQUENCE</scope>
    <source>
        <strain evidence="6">TFB10291</strain>
    </source>
</reference>
<evidence type="ECO:0000313" key="7">
    <source>
        <dbReference type="Proteomes" id="UP001163798"/>
    </source>
</evidence>
<feature type="compositionally biased region" description="Polar residues" evidence="4">
    <location>
        <begin position="13"/>
        <end position="29"/>
    </location>
</feature>
<dbReference type="InterPro" id="IPR001138">
    <property type="entry name" value="Zn2Cys6_DnaBD"/>
</dbReference>
<dbReference type="GO" id="GO:0005634">
    <property type="term" value="C:nucleus"/>
    <property type="evidence" value="ECO:0007669"/>
    <property type="project" value="UniProtKB-SubCell"/>
</dbReference>
<feature type="region of interest" description="Disordered" evidence="4">
    <location>
        <begin position="139"/>
        <end position="180"/>
    </location>
</feature>
<dbReference type="GO" id="GO:0006351">
    <property type="term" value="P:DNA-templated transcription"/>
    <property type="evidence" value="ECO:0007669"/>
    <property type="project" value="InterPro"/>
</dbReference>
<feature type="region of interest" description="Disordered" evidence="4">
    <location>
        <begin position="786"/>
        <end position="845"/>
    </location>
</feature>
<keyword evidence="2" id="KW-0479">Metal-binding</keyword>
<comment type="subcellular location">
    <subcellularLocation>
        <location evidence="1">Nucleus</location>
    </subcellularLocation>
</comment>
<dbReference type="EMBL" id="MU793248">
    <property type="protein sequence ID" value="KAJ3790611.1"/>
    <property type="molecule type" value="Genomic_DNA"/>
</dbReference>
<proteinExistence type="predicted"/>
<evidence type="ECO:0000256" key="3">
    <source>
        <dbReference type="ARBA" id="ARBA00023242"/>
    </source>
</evidence>
<feature type="compositionally biased region" description="Polar residues" evidence="4">
    <location>
        <begin position="204"/>
        <end position="224"/>
    </location>
</feature>
<evidence type="ECO:0000313" key="6">
    <source>
        <dbReference type="EMBL" id="KAJ3790611.1"/>
    </source>
</evidence>
<dbReference type="CDD" id="cd00067">
    <property type="entry name" value="GAL4"/>
    <property type="match status" value="1"/>
</dbReference>
<evidence type="ECO:0000256" key="2">
    <source>
        <dbReference type="ARBA" id="ARBA00022723"/>
    </source>
</evidence>
<feature type="compositionally biased region" description="Basic and acidic residues" evidence="4">
    <location>
        <begin position="150"/>
        <end position="168"/>
    </location>
</feature>
<dbReference type="Pfam" id="PF04082">
    <property type="entry name" value="Fungal_trans"/>
    <property type="match status" value="1"/>
</dbReference>
<feature type="compositionally biased region" description="Low complexity" evidence="4">
    <location>
        <begin position="833"/>
        <end position="843"/>
    </location>
</feature>
<dbReference type="InterPro" id="IPR007219">
    <property type="entry name" value="XnlR_reg_dom"/>
</dbReference>
<evidence type="ECO:0000256" key="4">
    <source>
        <dbReference type="SAM" id="MobiDB-lite"/>
    </source>
</evidence>
<dbReference type="PANTHER" id="PTHR31001">
    <property type="entry name" value="UNCHARACTERIZED TRANSCRIPTIONAL REGULATORY PROTEIN"/>
    <property type="match status" value="1"/>
</dbReference>
<feature type="region of interest" description="Disordered" evidence="4">
    <location>
        <begin position="557"/>
        <end position="577"/>
    </location>
</feature>
<organism evidence="6 7">
    <name type="scientific">Lentinula aff. detonsa</name>
    <dbReference type="NCBI Taxonomy" id="2804958"/>
    <lineage>
        <taxon>Eukaryota</taxon>
        <taxon>Fungi</taxon>
        <taxon>Dikarya</taxon>
        <taxon>Basidiomycota</taxon>
        <taxon>Agaricomycotina</taxon>
        <taxon>Agaricomycetes</taxon>
        <taxon>Agaricomycetidae</taxon>
        <taxon>Agaricales</taxon>
        <taxon>Marasmiineae</taxon>
        <taxon>Omphalotaceae</taxon>
        <taxon>Lentinula</taxon>
    </lineage>
</organism>
<dbReference type="GO" id="GO:0003677">
    <property type="term" value="F:DNA binding"/>
    <property type="evidence" value="ECO:0007669"/>
    <property type="project" value="InterPro"/>
</dbReference>
<dbReference type="PROSITE" id="PS50048">
    <property type="entry name" value="ZN2_CY6_FUNGAL_2"/>
    <property type="match status" value="1"/>
</dbReference>